<evidence type="ECO:0000313" key="3">
    <source>
        <dbReference type="Proteomes" id="UP000053235"/>
    </source>
</evidence>
<dbReference type="PANTHER" id="PTHR43081">
    <property type="entry name" value="ADENYLATE CYCLASE, TERMINAL-DIFFERENTIATION SPECIFIC-RELATED"/>
    <property type="match status" value="1"/>
</dbReference>
<feature type="domain" description="Guanylate cyclase" evidence="1">
    <location>
        <begin position="241"/>
        <end position="379"/>
    </location>
</feature>
<dbReference type="EMBL" id="CXWD01000002">
    <property type="protein sequence ID" value="CTQ64808.1"/>
    <property type="molecule type" value="Genomic_DNA"/>
</dbReference>
<dbReference type="SUPFAM" id="SSF55073">
    <property type="entry name" value="Nucleotide cyclase"/>
    <property type="match status" value="1"/>
</dbReference>
<dbReference type="PANTHER" id="PTHR43081:SF11">
    <property type="entry name" value="BLR2264 PROTEIN"/>
    <property type="match status" value="1"/>
</dbReference>
<dbReference type="InterPro" id="IPR029787">
    <property type="entry name" value="Nucleotide_cyclase"/>
</dbReference>
<dbReference type="SMART" id="SM00044">
    <property type="entry name" value="CYCc"/>
    <property type="match status" value="1"/>
</dbReference>
<gene>
    <name evidence="2" type="primary">cyaA_3</name>
    <name evidence="2" type="ORF">LAX5112_00410</name>
</gene>
<dbReference type="GO" id="GO:0035556">
    <property type="term" value="P:intracellular signal transduction"/>
    <property type="evidence" value="ECO:0007669"/>
    <property type="project" value="InterPro"/>
</dbReference>
<dbReference type="PROSITE" id="PS50125">
    <property type="entry name" value="GUANYLATE_CYCLASE_2"/>
    <property type="match status" value="1"/>
</dbReference>
<dbReference type="STRING" id="388408.LAX5112_00410"/>
<dbReference type="InterPro" id="IPR001054">
    <property type="entry name" value="A/G_cyclase"/>
</dbReference>
<reference evidence="3" key="1">
    <citation type="submission" date="2015-07" db="EMBL/GenBank/DDBJ databases">
        <authorList>
            <person name="Rodrigo-Torres Lidia"/>
            <person name="Arahal R.David."/>
        </authorList>
    </citation>
    <scope>NUCLEOTIDE SEQUENCE [LARGE SCALE GENOMIC DNA]</scope>
    <source>
        <strain evidence="3">CECT 5112</strain>
    </source>
</reference>
<organism evidence="2 3">
    <name type="scientific">Roseibium alexandrii</name>
    <dbReference type="NCBI Taxonomy" id="388408"/>
    <lineage>
        <taxon>Bacteria</taxon>
        <taxon>Pseudomonadati</taxon>
        <taxon>Pseudomonadota</taxon>
        <taxon>Alphaproteobacteria</taxon>
        <taxon>Hyphomicrobiales</taxon>
        <taxon>Stappiaceae</taxon>
        <taxon>Roseibium</taxon>
    </lineage>
</organism>
<keyword evidence="3" id="KW-1185">Reference proteome</keyword>
<proteinExistence type="predicted"/>
<dbReference type="CDD" id="cd07302">
    <property type="entry name" value="CHD"/>
    <property type="match status" value="1"/>
</dbReference>
<protein>
    <submittedName>
        <fullName evidence="2">Adenylate cyclase 1</fullName>
        <ecNumber evidence="2">4.6.1.1</ecNumber>
    </submittedName>
</protein>
<evidence type="ECO:0000313" key="2">
    <source>
        <dbReference type="EMBL" id="CTQ64808.1"/>
    </source>
</evidence>
<dbReference type="InterPro" id="IPR050697">
    <property type="entry name" value="Adenylyl/Guanylyl_Cyclase_3/4"/>
</dbReference>
<evidence type="ECO:0000259" key="1">
    <source>
        <dbReference type="PROSITE" id="PS50125"/>
    </source>
</evidence>
<dbReference type="RefSeq" id="WP_055670383.1">
    <property type="nucleotide sequence ID" value="NZ_CXWD01000002.1"/>
</dbReference>
<dbReference type="GO" id="GO:0006171">
    <property type="term" value="P:cAMP biosynthetic process"/>
    <property type="evidence" value="ECO:0007669"/>
    <property type="project" value="TreeGrafter"/>
</dbReference>
<dbReference type="Gene3D" id="3.30.70.1230">
    <property type="entry name" value="Nucleotide cyclase"/>
    <property type="match status" value="1"/>
</dbReference>
<dbReference type="Proteomes" id="UP000053235">
    <property type="component" value="Unassembled WGS sequence"/>
</dbReference>
<keyword evidence="2" id="KW-0456">Lyase</keyword>
<sequence>MTRHALDPSPRTYAASVQLLARSSRGPSCAPSDQTLDDVKTWLLNDATSIKDVMLMYEEFMWRCHAANLGIDRATLHVGTLHPRVIGFSWFWSALDGFCDEIAADANAIKHEAFTRNPLYKVMAEGEFVKVDLETDEGLNAFPIMTELAEEGYTNYVAIPLSAAGAMNNAMTLATTRKGGFQDGAKERIRSVIELFALHVERHIVQRIARNVADTYLGPIAGQRVLDGEIKRGDGEAIDAVVFMSDMRGFTQLADRMSGPEVTAILNAYFDRVSTSVLAHGGEILKFMGDGVLAVFDQKALGRKAAADAAVKAARAVLSAIDDFNETPPEDLPDPAVWHPIKIGIGLHMGEVFFGNVGGEERLDFTVIGRAVNETSRVESLCKPLGKTLLLTDPVRSALPTGLQSALDPMGDHELRGVGSPVAIYSAPTYDITMS</sequence>
<dbReference type="GO" id="GO:0004016">
    <property type="term" value="F:adenylate cyclase activity"/>
    <property type="evidence" value="ECO:0007669"/>
    <property type="project" value="UniProtKB-EC"/>
</dbReference>
<accession>A0A0M6ZQ01</accession>
<dbReference type="AlphaFoldDB" id="A0A0M6ZQ01"/>
<name>A0A0M6ZQ01_9HYPH</name>
<dbReference type="Pfam" id="PF00211">
    <property type="entry name" value="Guanylate_cyc"/>
    <property type="match status" value="1"/>
</dbReference>
<dbReference type="EC" id="4.6.1.1" evidence="2"/>